<dbReference type="Pfam" id="PF00684">
    <property type="entry name" value="DnaJ_CXXCXGXG"/>
    <property type="match status" value="1"/>
</dbReference>
<evidence type="ECO:0000256" key="2">
    <source>
        <dbReference type="ARBA" id="ARBA00022737"/>
    </source>
</evidence>
<feature type="binding site" evidence="8">
    <location>
        <position position="159"/>
    </location>
    <ligand>
        <name>Zn(2+)</name>
        <dbReference type="ChEBI" id="CHEBI:29105"/>
        <label>1</label>
    </ligand>
</feature>
<evidence type="ECO:0000256" key="6">
    <source>
        <dbReference type="ARBA" id="ARBA00061004"/>
    </source>
</evidence>
<feature type="repeat" description="CXXCXGXG motif" evidence="8">
    <location>
        <begin position="216"/>
        <end position="223"/>
    </location>
</feature>
<dbReference type="PROSITE" id="PS51188">
    <property type="entry name" value="ZF_CR"/>
    <property type="match status" value="1"/>
</dbReference>
<dbReference type="SUPFAM" id="SSF57938">
    <property type="entry name" value="DnaJ/Hsp40 cysteine-rich domain"/>
    <property type="match status" value="1"/>
</dbReference>
<comment type="subunit">
    <text evidence="8">Homodimer.</text>
</comment>
<dbReference type="GO" id="GO:0006260">
    <property type="term" value="P:DNA replication"/>
    <property type="evidence" value="ECO:0007669"/>
    <property type="project" value="UniProtKB-KW"/>
</dbReference>
<dbReference type="PROSITE" id="PS50076">
    <property type="entry name" value="DNAJ_2"/>
    <property type="match status" value="1"/>
</dbReference>
<evidence type="ECO:0000256" key="8">
    <source>
        <dbReference type="HAMAP-Rule" id="MF_01152"/>
    </source>
</evidence>
<dbReference type="STRING" id="1798650.A2945_03060"/>
<gene>
    <name evidence="8" type="primary">dnaJ</name>
    <name evidence="12" type="ORF">A2945_03060</name>
</gene>
<dbReference type="HAMAP" id="MF_01152">
    <property type="entry name" value="DnaJ"/>
    <property type="match status" value="1"/>
</dbReference>
<feature type="repeat" description="CXXCXGXG motif" evidence="8">
    <location>
        <begin position="159"/>
        <end position="166"/>
    </location>
</feature>
<evidence type="ECO:0000259" key="11">
    <source>
        <dbReference type="PROSITE" id="PS51188"/>
    </source>
</evidence>
<protein>
    <recommendedName>
        <fullName evidence="7 8">Chaperone protein DnaJ</fullName>
    </recommendedName>
</protein>
<dbReference type="InterPro" id="IPR001305">
    <property type="entry name" value="HSP_DnaJ_Cys-rich_dom"/>
</dbReference>
<dbReference type="FunFam" id="2.10.230.10:FF:000002">
    <property type="entry name" value="Molecular chaperone DnaJ"/>
    <property type="match status" value="1"/>
</dbReference>
<proteinExistence type="inferred from homology"/>
<feature type="binding site" evidence="8">
    <location>
        <position position="162"/>
    </location>
    <ligand>
        <name>Zn(2+)</name>
        <dbReference type="ChEBI" id="CHEBI:29105"/>
        <label>1</label>
    </ligand>
</feature>
<dbReference type="InterPro" id="IPR036410">
    <property type="entry name" value="HSP_DnaJ_Cys-rich_dom_sf"/>
</dbReference>
<dbReference type="GO" id="GO:0042026">
    <property type="term" value="P:protein refolding"/>
    <property type="evidence" value="ECO:0007669"/>
    <property type="project" value="TreeGrafter"/>
</dbReference>
<evidence type="ECO:0000313" key="13">
    <source>
        <dbReference type="Proteomes" id="UP000178880"/>
    </source>
</evidence>
<dbReference type="Gene3D" id="2.60.260.20">
    <property type="entry name" value="Urease metallochaperone UreE, N-terminal domain"/>
    <property type="match status" value="2"/>
</dbReference>
<dbReference type="CDD" id="cd06257">
    <property type="entry name" value="DnaJ"/>
    <property type="match status" value="1"/>
</dbReference>
<feature type="domain" description="J" evidence="10">
    <location>
        <begin position="3"/>
        <end position="65"/>
    </location>
</feature>
<feature type="binding site" evidence="8">
    <location>
        <position position="216"/>
    </location>
    <ligand>
        <name>Zn(2+)</name>
        <dbReference type="ChEBI" id="CHEBI:29105"/>
        <label>1</label>
    </ligand>
</feature>
<feature type="binding site" evidence="8">
    <location>
        <position position="219"/>
    </location>
    <ligand>
        <name>Zn(2+)</name>
        <dbReference type="ChEBI" id="CHEBI:29105"/>
        <label>1</label>
    </ligand>
</feature>
<dbReference type="Gene3D" id="2.10.230.10">
    <property type="entry name" value="Heat shock protein DnaJ, cysteine-rich domain"/>
    <property type="match status" value="1"/>
</dbReference>
<evidence type="ECO:0000313" key="12">
    <source>
        <dbReference type="EMBL" id="OGY99600.1"/>
    </source>
</evidence>
<comment type="domain">
    <text evidence="8">The J domain is necessary and sufficient to stimulate DnaK ATPase activity. Zinc center 1 plays an important role in the autonomous, DnaK-independent chaperone activity of DnaJ. Zinc center 2 is essential for interaction with DnaK and for DnaJ activity.</text>
</comment>
<dbReference type="SMART" id="SM00271">
    <property type="entry name" value="DnaJ"/>
    <property type="match status" value="1"/>
</dbReference>
<feature type="binding site" evidence="8">
    <location>
        <position position="176"/>
    </location>
    <ligand>
        <name>Zn(2+)</name>
        <dbReference type="ChEBI" id="CHEBI:29105"/>
        <label>2</label>
    </ligand>
</feature>
<dbReference type="Pfam" id="PF00226">
    <property type="entry name" value="DnaJ"/>
    <property type="match status" value="1"/>
</dbReference>
<dbReference type="GO" id="GO:0051082">
    <property type="term" value="F:unfolded protein binding"/>
    <property type="evidence" value="ECO:0007669"/>
    <property type="project" value="UniProtKB-UniRule"/>
</dbReference>
<dbReference type="GO" id="GO:0031072">
    <property type="term" value="F:heat shock protein binding"/>
    <property type="evidence" value="ECO:0007669"/>
    <property type="project" value="InterPro"/>
</dbReference>
<dbReference type="EMBL" id="MHLA01000014">
    <property type="protein sequence ID" value="OGY99600.1"/>
    <property type="molecule type" value="Genomic_DNA"/>
</dbReference>
<dbReference type="NCBIfam" id="TIGR02349">
    <property type="entry name" value="DnaJ_bact"/>
    <property type="match status" value="1"/>
</dbReference>
<dbReference type="InterPro" id="IPR008971">
    <property type="entry name" value="HSP40/DnaJ_pept-bd"/>
</dbReference>
<evidence type="ECO:0000256" key="5">
    <source>
        <dbReference type="ARBA" id="ARBA00023186"/>
    </source>
</evidence>
<evidence type="ECO:0000256" key="9">
    <source>
        <dbReference type="PROSITE-ProRule" id="PRU00546"/>
    </source>
</evidence>
<keyword evidence="8" id="KW-0963">Cytoplasm</keyword>
<feature type="repeat" description="CXXCXGXG motif" evidence="8">
    <location>
        <begin position="202"/>
        <end position="209"/>
    </location>
</feature>
<dbReference type="InterPro" id="IPR002939">
    <property type="entry name" value="DnaJ_C"/>
</dbReference>
<dbReference type="GO" id="GO:0005737">
    <property type="term" value="C:cytoplasm"/>
    <property type="evidence" value="ECO:0007669"/>
    <property type="project" value="UniProtKB-SubCell"/>
</dbReference>
<dbReference type="SUPFAM" id="SSF46565">
    <property type="entry name" value="Chaperone J-domain"/>
    <property type="match status" value="1"/>
</dbReference>
<dbReference type="PRINTS" id="PR00625">
    <property type="entry name" value="JDOMAIN"/>
</dbReference>
<evidence type="ECO:0000256" key="4">
    <source>
        <dbReference type="ARBA" id="ARBA00022833"/>
    </source>
</evidence>
<feature type="domain" description="CR-type" evidence="11">
    <location>
        <begin position="146"/>
        <end position="228"/>
    </location>
</feature>
<dbReference type="GO" id="GO:0009408">
    <property type="term" value="P:response to heat"/>
    <property type="evidence" value="ECO:0007669"/>
    <property type="project" value="InterPro"/>
</dbReference>
<dbReference type="CDD" id="cd10747">
    <property type="entry name" value="DnaJ_C"/>
    <property type="match status" value="1"/>
</dbReference>
<dbReference type="GO" id="GO:0005524">
    <property type="term" value="F:ATP binding"/>
    <property type="evidence" value="ECO:0007669"/>
    <property type="project" value="InterPro"/>
</dbReference>
<dbReference type="PANTHER" id="PTHR43096">
    <property type="entry name" value="DNAJ HOMOLOG 1, MITOCHONDRIAL-RELATED"/>
    <property type="match status" value="1"/>
</dbReference>
<keyword evidence="4 8" id="KW-0862">Zinc</keyword>
<feature type="repeat" description="CXXCXGXG motif" evidence="8">
    <location>
        <begin position="176"/>
        <end position="183"/>
    </location>
</feature>
<feature type="binding site" evidence="8">
    <location>
        <position position="205"/>
    </location>
    <ligand>
        <name>Zn(2+)</name>
        <dbReference type="ChEBI" id="CHEBI:29105"/>
        <label>2</label>
    </ligand>
</feature>
<feature type="binding site" evidence="8">
    <location>
        <position position="202"/>
    </location>
    <ligand>
        <name>Zn(2+)</name>
        <dbReference type="ChEBI" id="CHEBI:29105"/>
        <label>2</label>
    </ligand>
</feature>
<feature type="binding site" evidence="8">
    <location>
        <position position="179"/>
    </location>
    <ligand>
        <name>Zn(2+)</name>
        <dbReference type="ChEBI" id="CHEBI:29105"/>
        <label>2</label>
    </ligand>
</feature>
<dbReference type="InterPro" id="IPR001623">
    <property type="entry name" value="DnaJ_domain"/>
</dbReference>
<keyword evidence="2 8" id="KW-0677">Repeat</keyword>
<dbReference type="InterPro" id="IPR036869">
    <property type="entry name" value="J_dom_sf"/>
</dbReference>
<dbReference type="PANTHER" id="PTHR43096:SF10">
    <property type="entry name" value="CHAPERONE PROTEIN DNAJ A6, CHLOROPLASTIC"/>
    <property type="match status" value="1"/>
</dbReference>
<dbReference type="AlphaFoldDB" id="A0A1G2CG18"/>
<comment type="function">
    <text evidence="8">Participates actively in the response to hyperosmotic and heat shock by preventing the aggregation of stress-denatured proteins and by disaggregating proteins, also in an autonomous, DnaK-independent fashion. Unfolded proteins bind initially to DnaJ; upon interaction with the DnaJ-bound protein, DnaK hydrolyzes its bound ATP, resulting in the formation of a stable complex. GrpE releases ADP from DnaK; ATP binding to DnaK triggers the release of the substrate protein, thus completing the reaction cycle. Several rounds of ATP-dependent interactions between DnaJ, DnaK and GrpE are required for fully efficient folding. Also involved, together with DnaK and GrpE, in the DNA replication of plasmids through activation of initiation proteins.</text>
</comment>
<evidence type="ECO:0000256" key="1">
    <source>
        <dbReference type="ARBA" id="ARBA00022723"/>
    </source>
</evidence>
<dbReference type="Pfam" id="PF01556">
    <property type="entry name" value="DnaJ_C"/>
    <property type="match status" value="1"/>
</dbReference>
<dbReference type="FunFam" id="2.60.260.20:FF:000013">
    <property type="entry name" value="DnaJ subfamily B member 11"/>
    <property type="match status" value="1"/>
</dbReference>
<comment type="caution">
    <text evidence="12">The sequence shown here is derived from an EMBL/GenBank/DDBJ whole genome shotgun (WGS) entry which is preliminary data.</text>
</comment>
<sequence length="369" mass="40646">MKNYYKILGIEKSATDDEVKKAYRRLAHQHHPDKTGGDEEKFKEINEAYQVLSDGQKRAQYDRFGTADSMGGGFGGQQWGGFQGGIPPNRGDGFGFNVDPHNMGDLGDIFETFFEGLGVKPRRRTYERGSDLELVEEISLEEAFRGVTKHLKIETFVRCETCKGQGVEAKAGFSTCAACNGQGEIKENRRTFFGSFSQVRACEKCRGTGQVPNKACAACKGAGRVTSKREVSVEILPGIEDGQLIKIKNAGEAGERGTAAGDLYVRIKVRPHSHFERHGADLMVRNELNIVDLLLGKKIEVPTISGGKINVEIPAHFNLKDNLRIGGEGMPRFGSYGRGDLLVNFIVKAPKKLSGKAKKMLEELERTND</sequence>
<accession>A0A1G2CG18</accession>
<keyword evidence="8" id="KW-0346">Stress response</keyword>
<dbReference type="PROSITE" id="PS00636">
    <property type="entry name" value="DNAJ_1"/>
    <property type="match status" value="1"/>
</dbReference>
<evidence type="ECO:0000256" key="3">
    <source>
        <dbReference type="ARBA" id="ARBA00022771"/>
    </source>
</evidence>
<comment type="subcellular location">
    <subcellularLocation>
        <location evidence="8">Cytoplasm</location>
    </subcellularLocation>
</comment>
<dbReference type="NCBIfam" id="NF008035">
    <property type="entry name" value="PRK10767.1"/>
    <property type="match status" value="1"/>
</dbReference>
<keyword evidence="5 8" id="KW-0143">Chaperone</keyword>
<dbReference type="Proteomes" id="UP000178880">
    <property type="component" value="Unassembled WGS sequence"/>
</dbReference>
<dbReference type="SUPFAM" id="SSF49493">
    <property type="entry name" value="HSP40/DnaJ peptide-binding domain"/>
    <property type="match status" value="2"/>
</dbReference>
<keyword evidence="8" id="KW-0235">DNA replication</keyword>
<dbReference type="GO" id="GO:0008270">
    <property type="term" value="F:zinc ion binding"/>
    <property type="evidence" value="ECO:0007669"/>
    <property type="project" value="UniProtKB-UniRule"/>
</dbReference>
<comment type="similarity">
    <text evidence="6 8">Belongs to the DnaJ family.</text>
</comment>
<dbReference type="InterPro" id="IPR012724">
    <property type="entry name" value="DnaJ"/>
</dbReference>
<organism evidence="12 13">
    <name type="scientific">Candidatus Liptonbacteria bacterium RIFCSPLOWO2_01_FULL_52_25</name>
    <dbReference type="NCBI Taxonomy" id="1798650"/>
    <lineage>
        <taxon>Bacteria</taxon>
        <taxon>Candidatus Liptoniibacteriota</taxon>
    </lineage>
</organism>
<evidence type="ECO:0000256" key="7">
    <source>
        <dbReference type="ARBA" id="ARBA00067609"/>
    </source>
</evidence>
<evidence type="ECO:0000259" key="10">
    <source>
        <dbReference type="PROSITE" id="PS50076"/>
    </source>
</evidence>
<reference evidence="12 13" key="1">
    <citation type="journal article" date="2016" name="Nat. Commun.">
        <title>Thousands of microbial genomes shed light on interconnected biogeochemical processes in an aquifer system.</title>
        <authorList>
            <person name="Anantharaman K."/>
            <person name="Brown C.T."/>
            <person name="Hug L.A."/>
            <person name="Sharon I."/>
            <person name="Castelle C.J."/>
            <person name="Probst A.J."/>
            <person name="Thomas B.C."/>
            <person name="Singh A."/>
            <person name="Wilkins M.J."/>
            <person name="Karaoz U."/>
            <person name="Brodie E.L."/>
            <person name="Williams K.H."/>
            <person name="Hubbard S.S."/>
            <person name="Banfield J.F."/>
        </authorList>
    </citation>
    <scope>NUCLEOTIDE SEQUENCE [LARGE SCALE GENOMIC DNA]</scope>
</reference>
<dbReference type="Gene3D" id="1.10.287.110">
    <property type="entry name" value="DnaJ domain"/>
    <property type="match status" value="1"/>
</dbReference>
<comment type="cofactor">
    <cofactor evidence="8">
        <name>Zn(2+)</name>
        <dbReference type="ChEBI" id="CHEBI:29105"/>
    </cofactor>
    <text evidence="8">Binds 2 Zn(2+) ions per monomer.</text>
</comment>
<name>A0A1G2CG18_9BACT</name>
<dbReference type="InterPro" id="IPR018253">
    <property type="entry name" value="DnaJ_domain_CS"/>
</dbReference>
<feature type="zinc finger region" description="CR-type" evidence="9">
    <location>
        <begin position="146"/>
        <end position="228"/>
    </location>
</feature>
<dbReference type="CDD" id="cd10719">
    <property type="entry name" value="DnaJ_zf"/>
    <property type="match status" value="1"/>
</dbReference>
<keyword evidence="1 8" id="KW-0479">Metal-binding</keyword>
<keyword evidence="3 8" id="KW-0863">Zinc-finger</keyword>